<protein>
    <recommendedName>
        <fullName evidence="2">DUF4835 domain-containing protein</fullName>
    </recommendedName>
</protein>
<proteinExistence type="predicted"/>
<reference evidence="1" key="1">
    <citation type="submission" date="2018-05" db="EMBL/GenBank/DDBJ databases">
        <authorList>
            <person name="Lanie J.A."/>
            <person name="Ng W.-L."/>
            <person name="Kazmierczak K.M."/>
            <person name="Andrzejewski T.M."/>
            <person name="Davidsen T.M."/>
            <person name="Wayne K.J."/>
            <person name="Tettelin H."/>
            <person name="Glass J.I."/>
            <person name="Rusch D."/>
            <person name="Podicherti R."/>
            <person name="Tsui H.-C.T."/>
            <person name="Winkler M.E."/>
        </authorList>
    </citation>
    <scope>NUCLEOTIDE SEQUENCE</scope>
</reference>
<dbReference type="AlphaFoldDB" id="A0A381WA71"/>
<sequence>MRSLVLTLIFVSLSNAQFGNVQVTLDAQRLKENDRRTTSTLANEVTSFFKVTPWDEEFSDLKVPLNVQIIFEGVADKGSERLYSAQCLFSTGIDQRYFAKLIQFPYAMGQSVVFSPVIFEPLASALEFYGYIVMAGEADTYEQFGGTRFYERAREIALRGLSSQYRRGWSERLELVNLMTKYRETRLAKFHFYDAMAYIDEEDLKGADEAFKEMMKNLEGTFFQFPREHYSIIFLTGHAEELSKLPASISSKKMMLKRLSELDP</sequence>
<feature type="non-terminal residue" evidence="1">
    <location>
        <position position="1"/>
    </location>
</feature>
<dbReference type="Pfam" id="PF16119">
    <property type="entry name" value="DUF4835"/>
    <property type="match status" value="1"/>
</dbReference>
<name>A0A381WA71_9ZZZZ</name>
<organism evidence="1">
    <name type="scientific">marine metagenome</name>
    <dbReference type="NCBI Taxonomy" id="408172"/>
    <lineage>
        <taxon>unclassified sequences</taxon>
        <taxon>metagenomes</taxon>
        <taxon>ecological metagenomes</taxon>
    </lineage>
</organism>
<gene>
    <name evidence="1" type="ORF">METZ01_LOCUS101701</name>
</gene>
<accession>A0A381WA71</accession>
<feature type="non-terminal residue" evidence="1">
    <location>
        <position position="264"/>
    </location>
</feature>
<evidence type="ECO:0000313" key="1">
    <source>
        <dbReference type="EMBL" id="SVA48847.1"/>
    </source>
</evidence>
<dbReference type="EMBL" id="UINC01011032">
    <property type="protein sequence ID" value="SVA48847.1"/>
    <property type="molecule type" value="Genomic_DNA"/>
</dbReference>
<dbReference type="InterPro" id="IPR032274">
    <property type="entry name" value="DUF4835"/>
</dbReference>
<evidence type="ECO:0008006" key="2">
    <source>
        <dbReference type="Google" id="ProtNLM"/>
    </source>
</evidence>